<dbReference type="HOGENOM" id="CLU_008762_2_0_1"/>
<feature type="region of interest" description="Disordered" evidence="1">
    <location>
        <begin position="985"/>
        <end position="1050"/>
    </location>
</feature>
<dbReference type="STRING" id="40149.A0A0E0F7P7"/>
<dbReference type="Proteomes" id="UP000008021">
    <property type="component" value="Chromosome 11"/>
</dbReference>
<dbReference type="InterPro" id="IPR007658">
    <property type="entry name" value="DUF594"/>
</dbReference>
<feature type="compositionally biased region" description="Polar residues" evidence="1">
    <location>
        <begin position="1023"/>
        <end position="1033"/>
    </location>
</feature>
<reference evidence="4" key="2">
    <citation type="submission" date="2018-05" db="EMBL/GenBank/DDBJ databases">
        <title>OmerRS3 (Oryza meridionalis Reference Sequence Version 3).</title>
        <authorList>
            <person name="Zhang J."/>
            <person name="Kudrna D."/>
            <person name="Lee S."/>
            <person name="Talag J."/>
            <person name="Welchert J."/>
            <person name="Wing R.A."/>
        </authorList>
    </citation>
    <scope>NUCLEOTIDE SEQUENCE [LARGE SCALE GENOMIC DNA]</scope>
    <source>
        <strain evidence="4">cv. OR44</strain>
    </source>
</reference>
<name>A0A0E0F7P7_9ORYZ</name>
<dbReference type="Pfam" id="PF13968">
    <property type="entry name" value="DUF4220"/>
    <property type="match status" value="1"/>
</dbReference>
<feature type="domain" description="DUF4220" evidence="3">
    <location>
        <begin position="262"/>
        <end position="615"/>
    </location>
</feature>
<reference evidence="4" key="1">
    <citation type="submission" date="2015-04" db="UniProtKB">
        <authorList>
            <consortium name="EnsemblPlants"/>
        </authorList>
    </citation>
    <scope>IDENTIFICATION</scope>
</reference>
<evidence type="ECO:0000313" key="5">
    <source>
        <dbReference type="Proteomes" id="UP000008021"/>
    </source>
</evidence>
<organism evidence="4">
    <name type="scientific">Oryza meridionalis</name>
    <dbReference type="NCBI Taxonomy" id="40149"/>
    <lineage>
        <taxon>Eukaryota</taxon>
        <taxon>Viridiplantae</taxon>
        <taxon>Streptophyta</taxon>
        <taxon>Embryophyta</taxon>
        <taxon>Tracheophyta</taxon>
        <taxon>Spermatophyta</taxon>
        <taxon>Magnoliopsida</taxon>
        <taxon>Liliopsida</taxon>
        <taxon>Poales</taxon>
        <taxon>Poaceae</taxon>
        <taxon>BOP clade</taxon>
        <taxon>Oryzoideae</taxon>
        <taxon>Oryzeae</taxon>
        <taxon>Oryzinae</taxon>
        <taxon>Oryza</taxon>
    </lineage>
</organism>
<protein>
    <recommendedName>
        <fullName evidence="3">DUF4220 domain-containing protein</fullName>
    </recommendedName>
</protein>
<dbReference type="AlphaFoldDB" id="A0A0E0F7P7"/>
<feature type="transmembrane region" description="Helical" evidence="2">
    <location>
        <begin position="224"/>
        <end position="246"/>
    </location>
</feature>
<feature type="transmembrane region" description="Helical" evidence="2">
    <location>
        <begin position="339"/>
        <end position="356"/>
    </location>
</feature>
<keyword evidence="5" id="KW-1185">Reference proteome</keyword>
<feature type="transmembrane region" description="Helical" evidence="2">
    <location>
        <begin position="258"/>
        <end position="277"/>
    </location>
</feature>
<dbReference type="PANTHER" id="PTHR31325">
    <property type="entry name" value="OS01G0798800 PROTEIN-RELATED"/>
    <property type="match status" value="1"/>
</dbReference>
<keyword evidence="2" id="KW-0472">Membrane</keyword>
<feature type="transmembrane region" description="Helical" evidence="2">
    <location>
        <begin position="284"/>
        <end position="304"/>
    </location>
</feature>
<evidence type="ECO:0000259" key="3">
    <source>
        <dbReference type="Pfam" id="PF13968"/>
    </source>
</evidence>
<keyword evidence="2" id="KW-0812">Transmembrane</keyword>
<dbReference type="eggNOG" id="ENOG502QSWW">
    <property type="taxonomic scope" value="Eukaryota"/>
</dbReference>
<evidence type="ECO:0000313" key="4">
    <source>
        <dbReference type="EnsemblPlants" id="OMERI11G16390.1"/>
    </source>
</evidence>
<dbReference type="InterPro" id="IPR025315">
    <property type="entry name" value="DUF4220"/>
</dbReference>
<feature type="compositionally biased region" description="Basic and acidic residues" evidence="1">
    <location>
        <begin position="989"/>
        <end position="1002"/>
    </location>
</feature>
<evidence type="ECO:0000256" key="2">
    <source>
        <dbReference type="SAM" id="Phobius"/>
    </source>
</evidence>
<dbReference type="Pfam" id="PF04578">
    <property type="entry name" value="DUF594"/>
    <property type="match status" value="1"/>
</dbReference>
<accession>A0A0E0F7P7</accession>
<sequence length="1050" mass="118328">MASMREAEVVVAADVVGAVDGLSGWEHMFCCGRSALGIRLCGGTSWYQCQTLGGRSVGSVSEHGRHMLHIQHAAPIIDVVAMEVKLSPPHVTGRPKPNDCLHTPCINHKHLHRHYSIGVEDLVHHVGRNRVDEVAHLDMECSTCTTSQPARFHRTLVASYISFPSSHLGLGMPLMLRPGTLLGPYRDRASTREPRHRGGAKVKMLDAGAVISDFFFKWGQEKYILLRFRVIVPTLIVVCPLVQFGLIDDLNNTIDPAMKSFLYAVSDGILMYVLGAMQASPVKYALFPVWALALVGFRSILVGLHEKYDMQAELGNVAKLLIVAYMNVTHGCEIGRVPFWIYWSILVVKCMYRIVIRHQASKTLWHSRSSELLQAYMGPNQPQSNFVDNNSSPNGAMEGCKYLVFGESEQEQCSCRISPTRHVNINKLRSLVTLQNICQCLKENNIVKKQAEVLKDVCLSFALSRLLRCRLEGARLHAGIDSINRKLLIGSYKERLDRLFKVLYRDVKFFKDCLFSNYPMIFSEGFLSLGFAFAQLMIKLPVGLWLSSDLFWAARHLSQNRHNLSATDLNIAGAAILIVVYVDDYGMGINFVNWTSLSAVCWLVHCRNRRKRLRLVRWFLGRLNSQEVRGGAFRGPLDKLINSQEVRSGGCRGQYAFLQSYKYSAWKRRLLHSLTMGMIASKDDGTNFATSLTTPEKVRTTVLSQALQGLDLHHDFSSSVDNHSLPRDFFATVQHDANKPAEAEEQYWSEIIQSGAPRCSHVILIWHIATSLCEIKLAQEHDHCNGSPGFLHSALSCYRRRRNPYKGYLVDKKLLDGDLWETYMVANWLSRYCAYLLVAKPDLLPGSIWVIKKDFQQTIQCARQMLHGCTSLKSIYDKLIATIPSQLEEAYLPGTEEEGSQILREGARLAKKLHDEDKKKQWEILAKVWARLLVHLSPSSDAQVHAKHLRSNMEFITIIWALFSHCGIDKSELWDYVSSAFRSNAPETSKQDAHLDNIRPDSDGEIQETSGASEQDAHITNIRLRSTCHQPTGSDLEDGGGEIQEMNHGN</sequence>
<dbReference type="Gramene" id="OMERI11G16390.1">
    <property type="protein sequence ID" value="OMERI11G16390.1"/>
    <property type="gene ID" value="OMERI11G16390"/>
</dbReference>
<evidence type="ECO:0000256" key="1">
    <source>
        <dbReference type="SAM" id="MobiDB-lite"/>
    </source>
</evidence>
<proteinExistence type="predicted"/>
<dbReference type="EnsemblPlants" id="OMERI11G16390.1">
    <property type="protein sequence ID" value="OMERI11G16390.1"/>
    <property type="gene ID" value="OMERI11G16390"/>
</dbReference>
<keyword evidence="2" id="KW-1133">Transmembrane helix</keyword>